<name>A0A135TX90_9PEZI</name>
<keyword evidence="3" id="KW-1185">Reference proteome</keyword>
<dbReference type="OrthoDB" id="4839702at2759"/>
<dbReference type="AlphaFoldDB" id="A0A135TX90"/>
<feature type="region of interest" description="Disordered" evidence="1">
    <location>
        <begin position="341"/>
        <end position="374"/>
    </location>
</feature>
<evidence type="ECO:0000256" key="1">
    <source>
        <dbReference type="SAM" id="MobiDB-lite"/>
    </source>
</evidence>
<evidence type="ECO:0000313" key="2">
    <source>
        <dbReference type="EMBL" id="KXH52672.1"/>
    </source>
</evidence>
<sequence length="374" mass="42404">MFSNFLPAQARTSRSQTPLAIMTQKPNVGSTTSAARRSVMAMDTGRIDWKEAFLFFYWDAKKLRTRPKEGHIIDRLIVEFFQQTRPSMSDEGPVLNWDMTLFRLMNALRRQLGFDTTSEVTPSTYLFLGQIDPRDAWNQPPFVDWVRLETETQLLFTYANNTITRFLNHLVVEAYGRQRAPWTLYNPYLKTFQEAHDIENWSVPLPFGYAAEMLSHISWPEGPQIAESAGLVHPQSHEIRFGISVGSTHRSAILAFPSEELTNTRIMNLTKRYYTAMLLWVGEMITGGAIESLPGLLNDQFKGWLKANADEDNGESLTVSKSLWEAYRKVGLQPLHGDVISASSGSSGRPWTDGSSESFVEAKKPARSSYFQAT</sequence>
<gene>
    <name evidence="2" type="ORF">CSIM01_11284</name>
</gene>
<evidence type="ECO:0000313" key="3">
    <source>
        <dbReference type="Proteomes" id="UP000070328"/>
    </source>
</evidence>
<proteinExistence type="predicted"/>
<dbReference type="EMBL" id="JFBX01000039">
    <property type="protein sequence ID" value="KXH52672.1"/>
    <property type="molecule type" value="Genomic_DNA"/>
</dbReference>
<feature type="compositionally biased region" description="Polar residues" evidence="1">
    <location>
        <begin position="341"/>
        <end position="358"/>
    </location>
</feature>
<organism evidence="2 3">
    <name type="scientific">Colletotrichum simmondsii</name>
    <dbReference type="NCBI Taxonomy" id="703756"/>
    <lineage>
        <taxon>Eukaryota</taxon>
        <taxon>Fungi</taxon>
        <taxon>Dikarya</taxon>
        <taxon>Ascomycota</taxon>
        <taxon>Pezizomycotina</taxon>
        <taxon>Sordariomycetes</taxon>
        <taxon>Hypocreomycetidae</taxon>
        <taxon>Glomerellales</taxon>
        <taxon>Glomerellaceae</taxon>
        <taxon>Colletotrichum</taxon>
        <taxon>Colletotrichum acutatum species complex</taxon>
    </lineage>
</organism>
<dbReference type="Proteomes" id="UP000070328">
    <property type="component" value="Unassembled WGS sequence"/>
</dbReference>
<protein>
    <submittedName>
        <fullName evidence="2">Uncharacterized protein</fullName>
    </submittedName>
</protein>
<reference evidence="2 3" key="1">
    <citation type="submission" date="2014-02" db="EMBL/GenBank/DDBJ databases">
        <title>The genome sequence of Colletotrichum simmondsii CBS122122.</title>
        <authorList>
            <person name="Baroncelli R."/>
            <person name="Thon M.R."/>
        </authorList>
    </citation>
    <scope>NUCLEOTIDE SEQUENCE [LARGE SCALE GENOMIC DNA]</scope>
    <source>
        <strain evidence="2 3">CBS122122</strain>
    </source>
</reference>
<comment type="caution">
    <text evidence="2">The sequence shown here is derived from an EMBL/GenBank/DDBJ whole genome shotgun (WGS) entry which is preliminary data.</text>
</comment>
<accession>A0A135TX90</accession>